<evidence type="ECO:0000313" key="20">
    <source>
        <dbReference type="Proteomes" id="UP000777265"/>
    </source>
</evidence>
<evidence type="ECO:0000256" key="9">
    <source>
        <dbReference type="ARBA" id="ARBA00022857"/>
    </source>
</evidence>
<dbReference type="GO" id="GO:0006099">
    <property type="term" value="P:tricarboxylic acid cycle"/>
    <property type="evidence" value="ECO:0007669"/>
    <property type="project" value="UniProtKB-KW"/>
</dbReference>
<keyword evidence="9 14" id="KW-0521">NADP</keyword>
<dbReference type="GO" id="GO:0006097">
    <property type="term" value="P:glyoxylate cycle"/>
    <property type="evidence" value="ECO:0007669"/>
    <property type="project" value="UniProtKB-KW"/>
</dbReference>
<evidence type="ECO:0000256" key="14">
    <source>
        <dbReference type="PIRSR" id="PIRSR604439-2"/>
    </source>
</evidence>
<evidence type="ECO:0000256" key="12">
    <source>
        <dbReference type="ARBA" id="ARBA00023554"/>
    </source>
</evidence>
<dbReference type="InterPro" id="IPR019818">
    <property type="entry name" value="IsoCit/isopropylmalate_DH_CS"/>
</dbReference>
<dbReference type="InterPro" id="IPR024084">
    <property type="entry name" value="IsoPropMal-DH-like_dom"/>
</dbReference>
<dbReference type="Gene3D" id="3.40.718.10">
    <property type="entry name" value="Isopropylmalate Dehydrogenase"/>
    <property type="match status" value="1"/>
</dbReference>
<keyword evidence="5" id="KW-0329">Glyoxylate bypass</keyword>
<dbReference type="PROSITE" id="PS00470">
    <property type="entry name" value="IDH_IMDH"/>
    <property type="match status" value="1"/>
</dbReference>
<feature type="binding site" evidence="15">
    <location>
        <position position="269"/>
    </location>
    <ligand>
        <name>Mg(2+)</name>
        <dbReference type="ChEBI" id="CHEBI:18420"/>
    </ligand>
</feature>
<sequence length="384" mass="42556">MDHIEIPYIEGDGAGEDIWHASREVLEETVLKAYEGTKKLVWIPLLAGQKAFDRTGNLLPEETVDTVKRYKVAIKGPLTTPIGGGFRSANVHLRQVLDLYVCLRPIRYFPGLPSPLKKPEGVDLIICRENTEDIYKGIEWKEGSNEALALLAFLKEKMGVALARDTGLGVKPISRTGTARFARWVIEYAVKNRRKSITVVHKGNIMKYTEGAFREWAYDVAREFEEYVVFDVEDGKISFNDRIADNMFMQVILKPEDYDILLCPNLNGDYLSDACAGLIGGLGVAPGANIGDHAAIFEPTHGSAPMYAGKDLSNPTSFLLSGAMMFRHMGLGRAAQLLERAIEETIGRKIVTYDLARQMDGVTPVRCSVFGEEVKKRLVQGAGT</sequence>
<reference evidence="19" key="2">
    <citation type="submission" date="2020-01" db="EMBL/GenBank/DDBJ databases">
        <authorList>
            <person name="Campanaro S."/>
        </authorList>
    </citation>
    <scope>NUCLEOTIDE SEQUENCE</scope>
    <source>
        <strain evidence="19">AS06rmzACSIP_7</strain>
    </source>
</reference>
<comment type="similarity">
    <text evidence="2">Belongs to the isocitrate and isopropylmalate dehydrogenases family.</text>
</comment>
<feature type="modified residue" description="N6-succinyllysine" evidence="17">
    <location>
        <position position="75"/>
    </location>
</feature>
<comment type="cofactor">
    <cofactor evidence="15">
        <name>Mg(2+)</name>
        <dbReference type="ChEBI" id="CHEBI:18420"/>
    </cofactor>
    <cofactor evidence="15">
        <name>Mn(2+)</name>
        <dbReference type="ChEBI" id="CHEBI:29035"/>
    </cofactor>
    <text evidence="15">Binds 1 Mg(2+) or Mn(2+) ion per subunit.</text>
</comment>
<feature type="binding site" evidence="13">
    <location>
        <position position="104"/>
    </location>
    <ligand>
        <name>D-threo-isocitrate</name>
        <dbReference type="ChEBI" id="CHEBI:15562"/>
    </ligand>
</feature>
<evidence type="ECO:0000313" key="19">
    <source>
        <dbReference type="EMBL" id="NLW36887.1"/>
    </source>
</evidence>
<keyword evidence="7" id="KW-0479">Metal-binding</keyword>
<keyword evidence="8 15" id="KW-0460">Magnesium</keyword>
<evidence type="ECO:0000256" key="5">
    <source>
        <dbReference type="ARBA" id="ARBA00022435"/>
    </source>
</evidence>
<evidence type="ECO:0000256" key="11">
    <source>
        <dbReference type="ARBA" id="ARBA00023211"/>
    </source>
</evidence>
<feature type="binding site" evidence="13">
    <location>
        <position position="128"/>
    </location>
    <ligand>
        <name>D-threo-isocitrate</name>
        <dbReference type="ChEBI" id="CHEBI:15562"/>
    </ligand>
</feature>
<evidence type="ECO:0000256" key="4">
    <source>
        <dbReference type="ARBA" id="ARBA00013013"/>
    </source>
</evidence>
<evidence type="ECO:0000256" key="1">
    <source>
        <dbReference type="ARBA" id="ARBA00001936"/>
    </source>
</evidence>
<organism evidence="19 20">
    <name type="scientific">Syntrophorhabdus aromaticivorans</name>
    <dbReference type="NCBI Taxonomy" id="328301"/>
    <lineage>
        <taxon>Bacteria</taxon>
        <taxon>Pseudomonadati</taxon>
        <taxon>Thermodesulfobacteriota</taxon>
        <taxon>Syntrophorhabdia</taxon>
        <taxon>Syntrophorhabdales</taxon>
        <taxon>Syntrophorhabdaceae</taxon>
        <taxon>Syntrophorhabdus</taxon>
    </lineage>
</organism>
<feature type="site" description="Critical for catalysis" evidence="16">
    <location>
        <position position="135"/>
    </location>
</feature>
<feature type="binding site" evidence="14">
    <location>
        <position position="353"/>
    </location>
    <ligand>
        <name>NADP(+)</name>
        <dbReference type="ChEBI" id="CHEBI:58349"/>
    </ligand>
</feature>
<feature type="binding site" evidence="14">
    <location>
        <position position="314"/>
    </location>
    <ligand>
        <name>NADP(+)</name>
        <dbReference type="ChEBI" id="CHEBI:58349"/>
    </ligand>
</feature>
<feature type="binding site" evidence="13">
    <location>
        <position position="94"/>
    </location>
    <ligand>
        <name>D-threo-isocitrate</name>
        <dbReference type="ChEBI" id="CHEBI:15562"/>
    </ligand>
</feature>
<evidence type="ECO:0000256" key="2">
    <source>
        <dbReference type="ARBA" id="ARBA00007769"/>
    </source>
</evidence>
<feature type="binding site" evidence="13">
    <location>
        <position position="88"/>
    </location>
    <ligand>
        <name>D-threo-isocitrate</name>
        <dbReference type="ChEBI" id="CHEBI:15562"/>
    </ligand>
</feature>
<evidence type="ECO:0000256" key="7">
    <source>
        <dbReference type="ARBA" id="ARBA00022723"/>
    </source>
</evidence>
<dbReference type="GO" id="GO:0004450">
    <property type="term" value="F:isocitrate dehydrogenase (NADP+) activity"/>
    <property type="evidence" value="ECO:0007669"/>
    <property type="project" value="UniProtKB-EC"/>
</dbReference>
<feature type="binding site" evidence="14">
    <location>
        <begin position="301"/>
        <end position="307"/>
    </location>
    <ligand>
        <name>NADP(+)</name>
        <dbReference type="ChEBI" id="CHEBI:58349"/>
    </ligand>
</feature>
<accession>A0A971S333</accession>
<dbReference type="PANTHER" id="PTHR43504:SF1">
    <property type="entry name" value="ISOCITRATE DEHYDROGENASE [NADP]"/>
    <property type="match status" value="1"/>
</dbReference>
<feature type="modified residue" description="N6-acetyllysine" evidence="17">
    <location>
        <position position="117"/>
    </location>
</feature>
<dbReference type="PANTHER" id="PTHR43504">
    <property type="entry name" value="ISOCITRATE DEHYDROGENASE [NADP]"/>
    <property type="match status" value="1"/>
</dbReference>
<dbReference type="EMBL" id="JAAYEE010000316">
    <property type="protein sequence ID" value="NLW36887.1"/>
    <property type="molecule type" value="Genomic_DNA"/>
</dbReference>
<comment type="cofactor">
    <cofactor evidence="1">
        <name>Mn(2+)</name>
        <dbReference type="ChEBI" id="CHEBI:29035"/>
    </cofactor>
</comment>
<keyword evidence="6" id="KW-0816">Tricarboxylic acid cycle</keyword>
<reference evidence="19" key="1">
    <citation type="journal article" date="2020" name="Biotechnol. Biofuels">
        <title>New insights from the biogas microbiome by comprehensive genome-resolved metagenomics of nearly 1600 species originating from multiple anaerobic digesters.</title>
        <authorList>
            <person name="Campanaro S."/>
            <person name="Treu L."/>
            <person name="Rodriguez-R L.M."/>
            <person name="Kovalovszki A."/>
            <person name="Ziels R.M."/>
            <person name="Maus I."/>
            <person name="Zhu X."/>
            <person name="Kougias P.G."/>
            <person name="Basile A."/>
            <person name="Luo G."/>
            <person name="Schluter A."/>
            <person name="Konstantinidis K.T."/>
            <person name="Angelidaki I."/>
        </authorList>
    </citation>
    <scope>NUCLEOTIDE SEQUENCE</scope>
    <source>
        <strain evidence="19">AS06rmzACSIP_7</strain>
    </source>
</reference>
<comment type="catalytic activity">
    <reaction evidence="12">
        <text>D-threo-isocitrate + NADP(+) = 2-oxoglutarate + CO2 + NADPH</text>
        <dbReference type="Rhea" id="RHEA:19629"/>
        <dbReference type="ChEBI" id="CHEBI:15562"/>
        <dbReference type="ChEBI" id="CHEBI:16526"/>
        <dbReference type="ChEBI" id="CHEBI:16810"/>
        <dbReference type="ChEBI" id="CHEBI:57783"/>
        <dbReference type="ChEBI" id="CHEBI:58349"/>
        <dbReference type="EC" id="1.1.1.42"/>
    </reaction>
</comment>
<evidence type="ECO:0000256" key="3">
    <source>
        <dbReference type="ARBA" id="ARBA00011738"/>
    </source>
</evidence>
<evidence type="ECO:0000256" key="16">
    <source>
        <dbReference type="PIRSR" id="PIRSR604439-4"/>
    </source>
</evidence>
<keyword evidence="11 15" id="KW-0464">Manganese</keyword>
<feature type="binding site" evidence="14">
    <location>
        <position position="79"/>
    </location>
    <ligand>
        <name>NADP(+)</name>
        <dbReference type="ChEBI" id="CHEBI:58349"/>
    </ligand>
</feature>
<comment type="caution">
    <text evidence="19">The sequence shown here is derived from an EMBL/GenBank/DDBJ whole genome shotgun (WGS) entry which is preliminary data.</text>
</comment>
<name>A0A971S333_9BACT</name>
<feature type="site" description="Critical for catalysis" evidence="16">
    <location>
        <position position="202"/>
    </location>
</feature>
<evidence type="ECO:0000256" key="17">
    <source>
        <dbReference type="PIRSR" id="PIRSR604439-5"/>
    </source>
</evidence>
<keyword evidence="10" id="KW-0560">Oxidoreductase</keyword>
<feature type="modified residue" description="Phosphoserine" evidence="17">
    <location>
        <position position="88"/>
    </location>
</feature>
<feature type="binding site" evidence="14">
    <location>
        <position position="357"/>
    </location>
    <ligand>
        <name>NADP(+)</name>
        <dbReference type="ChEBI" id="CHEBI:58349"/>
    </ligand>
</feature>
<evidence type="ECO:0000256" key="15">
    <source>
        <dbReference type="PIRSR" id="PIRSR604439-3"/>
    </source>
</evidence>
<dbReference type="NCBIfam" id="NF005425">
    <property type="entry name" value="PRK07006.1"/>
    <property type="match status" value="1"/>
</dbReference>
<proteinExistence type="inferred from homology"/>
<dbReference type="EC" id="1.1.1.42" evidence="4"/>
<evidence type="ECO:0000256" key="6">
    <source>
        <dbReference type="ARBA" id="ARBA00022532"/>
    </source>
</evidence>
<dbReference type="AlphaFoldDB" id="A0A971S333"/>
<dbReference type="GO" id="GO:0051287">
    <property type="term" value="F:NAD binding"/>
    <property type="evidence" value="ECO:0007669"/>
    <property type="project" value="InterPro"/>
</dbReference>
<dbReference type="GO" id="GO:0000287">
    <property type="term" value="F:magnesium ion binding"/>
    <property type="evidence" value="ECO:0007669"/>
    <property type="project" value="InterPro"/>
</dbReference>
<evidence type="ECO:0000256" key="10">
    <source>
        <dbReference type="ARBA" id="ARBA00023002"/>
    </source>
</evidence>
<evidence type="ECO:0000256" key="13">
    <source>
        <dbReference type="PIRSR" id="PIRSR604439-1"/>
    </source>
</evidence>
<dbReference type="Pfam" id="PF00180">
    <property type="entry name" value="Iso_dh"/>
    <property type="match status" value="1"/>
</dbReference>
<dbReference type="Proteomes" id="UP000777265">
    <property type="component" value="Unassembled WGS sequence"/>
</dbReference>
<feature type="domain" description="Isopropylmalate dehydrogenase-like" evidence="18">
    <location>
        <begin position="5"/>
        <end position="374"/>
    </location>
</feature>
<feature type="binding site" evidence="13">
    <location>
        <position position="90"/>
    </location>
    <ligand>
        <name>D-threo-isocitrate</name>
        <dbReference type="ChEBI" id="CHEBI:15562"/>
    </ligand>
</feature>
<evidence type="ECO:0000256" key="8">
    <source>
        <dbReference type="ARBA" id="ARBA00022842"/>
    </source>
</evidence>
<dbReference type="SUPFAM" id="SSF53659">
    <property type="entry name" value="Isocitrate/Isopropylmalate dehydrogenase-like"/>
    <property type="match status" value="1"/>
</dbReference>
<dbReference type="InterPro" id="IPR004439">
    <property type="entry name" value="Isocitrate_DH_NADP_dimer_prok"/>
</dbReference>
<dbReference type="SMART" id="SM01329">
    <property type="entry name" value="Iso_dh"/>
    <property type="match status" value="1"/>
</dbReference>
<comment type="subunit">
    <text evidence="3">Homodimer.</text>
</comment>
<gene>
    <name evidence="19" type="primary">icd</name>
    <name evidence="19" type="ORF">GXY80_15645</name>
</gene>
<evidence type="ECO:0000259" key="18">
    <source>
        <dbReference type="SMART" id="SM01329"/>
    </source>
</evidence>
<protein>
    <recommendedName>
        <fullName evidence="4">isocitrate dehydrogenase (NADP(+))</fullName>
        <ecNumber evidence="4">1.1.1.42</ecNumber>
    </recommendedName>
</protein>